<comment type="caution">
    <text evidence="2">The sequence shown here is derived from an EMBL/GenBank/DDBJ whole genome shotgun (WGS) entry which is preliminary data.</text>
</comment>
<accession>A0ABW3ZBS8</accession>
<keyword evidence="2" id="KW-0966">Cell projection</keyword>
<keyword evidence="2" id="KW-0282">Flagellum</keyword>
<evidence type="ECO:0000313" key="2">
    <source>
        <dbReference type="EMBL" id="MFD1333713.1"/>
    </source>
</evidence>
<dbReference type="EMBL" id="JBHTMX010000307">
    <property type="protein sequence ID" value="MFD1333713.1"/>
    <property type="molecule type" value="Genomic_DNA"/>
</dbReference>
<keyword evidence="3" id="KW-1185">Reference proteome</keyword>
<keyword evidence="2" id="KW-0969">Cilium</keyword>
<feature type="chain" id="PRO_5045104071" evidence="1">
    <location>
        <begin position="24"/>
        <end position="65"/>
    </location>
</feature>
<name>A0ABW3ZBS8_9HYPH</name>
<sequence>MSAVIRLATAGLAALLATGAAFAGPSLRPDALVSSDLVTVGDLIDGAYPALDDVALFRAPDLGLT</sequence>
<feature type="signal peptide" evidence="1">
    <location>
        <begin position="1"/>
        <end position="23"/>
    </location>
</feature>
<proteinExistence type="predicted"/>
<evidence type="ECO:0000256" key="1">
    <source>
        <dbReference type="SAM" id="SignalP"/>
    </source>
</evidence>
<evidence type="ECO:0000313" key="3">
    <source>
        <dbReference type="Proteomes" id="UP001597171"/>
    </source>
</evidence>
<reference evidence="3" key="1">
    <citation type="journal article" date="2019" name="Int. J. Syst. Evol. Microbiol.">
        <title>The Global Catalogue of Microorganisms (GCM) 10K type strain sequencing project: providing services to taxonomists for standard genome sequencing and annotation.</title>
        <authorList>
            <consortium name="The Broad Institute Genomics Platform"/>
            <consortium name="The Broad Institute Genome Sequencing Center for Infectious Disease"/>
            <person name="Wu L."/>
            <person name="Ma J."/>
        </authorList>
    </citation>
    <scope>NUCLEOTIDE SEQUENCE [LARGE SCALE GENOMIC DNA]</scope>
    <source>
        <strain evidence="3">CCUG 61696</strain>
    </source>
</reference>
<gene>
    <name evidence="2" type="ORF">ACFQ4O_17045</name>
</gene>
<protein>
    <submittedName>
        <fullName evidence="2">Flagella basal body P-ring formation protein FlgA</fullName>
    </submittedName>
</protein>
<organism evidence="2 3">
    <name type="scientific">Methylopila musalis</name>
    <dbReference type="NCBI Taxonomy" id="1134781"/>
    <lineage>
        <taxon>Bacteria</taxon>
        <taxon>Pseudomonadati</taxon>
        <taxon>Pseudomonadota</taxon>
        <taxon>Alphaproteobacteria</taxon>
        <taxon>Hyphomicrobiales</taxon>
        <taxon>Methylopilaceae</taxon>
        <taxon>Methylopila</taxon>
    </lineage>
</organism>
<feature type="non-terminal residue" evidence="2">
    <location>
        <position position="65"/>
    </location>
</feature>
<dbReference type="Proteomes" id="UP001597171">
    <property type="component" value="Unassembled WGS sequence"/>
</dbReference>
<keyword evidence="1" id="KW-0732">Signal</keyword>